<dbReference type="Pfam" id="PF13193">
    <property type="entry name" value="AMP-binding_C"/>
    <property type="match status" value="1"/>
</dbReference>
<dbReference type="RefSeq" id="WP_173142557.1">
    <property type="nucleotide sequence ID" value="NZ_CBCSGW010000087.1"/>
</dbReference>
<name>A0ABX2FIW2_9PSEU</name>
<dbReference type="InterPro" id="IPR025110">
    <property type="entry name" value="AMP-bd_C"/>
</dbReference>
<evidence type="ECO:0000256" key="1">
    <source>
        <dbReference type="ARBA" id="ARBA00006432"/>
    </source>
</evidence>
<dbReference type="Proteomes" id="UP000763557">
    <property type="component" value="Unassembled WGS sequence"/>
</dbReference>
<evidence type="ECO:0000259" key="2">
    <source>
        <dbReference type="Pfam" id="PF00501"/>
    </source>
</evidence>
<reference evidence="4 5" key="1">
    <citation type="submission" date="2020-01" db="EMBL/GenBank/DDBJ databases">
        <title>Kibdelosporangium persica a novel Actinomycetes from a hot desert in Iran.</title>
        <authorList>
            <person name="Safaei N."/>
            <person name="Zaburannyi N."/>
            <person name="Mueller R."/>
            <person name="Wink J."/>
        </authorList>
    </citation>
    <scope>NUCLEOTIDE SEQUENCE [LARGE SCALE GENOMIC DNA]</scope>
    <source>
        <strain evidence="4 5">4NS15</strain>
    </source>
</reference>
<dbReference type="InterPro" id="IPR045851">
    <property type="entry name" value="AMP-bd_C_sf"/>
</dbReference>
<dbReference type="GO" id="GO:0016874">
    <property type="term" value="F:ligase activity"/>
    <property type="evidence" value="ECO:0007669"/>
    <property type="project" value="UniProtKB-KW"/>
</dbReference>
<dbReference type="SUPFAM" id="SSF56801">
    <property type="entry name" value="Acetyl-CoA synthetase-like"/>
    <property type="match status" value="1"/>
</dbReference>
<gene>
    <name evidence="4" type="ORF">GC106_86410</name>
</gene>
<evidence type="ECO:0000313" key="5">
    <source>
        <dbReference type="Proteomes" id="UP000763557"/>
    </source>
</evidence>
<dbReference type="InterPro" id="IPR042099">
    <property type="entry name" value="ANL_N_sf"/>
</dbReference>
<dbReference type="PANTHER" id="PTHR43201">
    <property type="entry name" value="ACYL-COA SYNTHETASE"/>
    <property type="match status" value="1"/>
</dbReference>
<evidence type="ECO:0000259" key="3">
    <source>
        <dbReference type="Pfam" id="PF13193"/>
    </source>
</evidence>
<dbReference type="InterPro" id="IPR000873">
    <property type="entry name" value="AMP-dep_synth/lig_dom"/>
</dbReference>
<keyword evidence="5" id="KW-1185">Reference proteome</keyword>
<feature type="domain" description="AMP-dependent synthetase/ligase" evidence="2">
    <location>
        <begin position="44"/>
        <end position="338"/>
    </location>
</feature>
<organism evidence="4 5">
    <name type="scientific">Kibdelosporangium persicum</name>
    <dbReference type="NCBI Taxonomy" id="2698649"/>
    <lineage>
        <taxon>Bacteria</taxon>
        <taxon>Bacillati</taxon>
        <taxon>Actinomycetota</taxon>
        <taxon>Actinomycetes</taxon>
        <taxon>Pseudonocardiales</taxon>
        <taxon>Pseudonocardiaceae</taxon>
        <taxon>Kibdelosporangium</taxon>
    </lineage>
</organism>
<comment type="caution">
    <text evidence="4">The sequence shown here is derived from an EMBL/GenBank/DDBJ whole genome shotgun (WGS) entry which is preliminary data.</text>
</comment>
<comment type="similarity">
    <text evidence="1">Belongs to the ATP-dependent AMP-binding enzyme family.</text>
</comment>
<proteinExistence type="inferred from homology"/>
<dbReference type="EMBL" id="JAAATY010000061">
    <property type="protein sequence ID" value="NRN71361.1"/>
    <property type="molecule type" value="Genomic_DNA"/>
</dbReference>
<dbReference type="Pfam" id="PF00501">
    <property type="entry name" value="AMP-binding"/>
    <property type="match status" value="1"/>
</dbReference>
<feature type="domain" description="AMP-binding enzyme C-terminal" evidence="3">
    <location>
        <begin position="390"/>
        <end position="464"/>
    </location>
</feature>
<keyword evidence="4" id="KW-0436">Ligase</keyword>
<sequence length="490" mass="52051">MTGLLFPAITERMAAHPDSVIGNLADRTTTTQVLEVSGSKRRRLEQSLFRERSRVAIIRRNSPSYVSDLLAVLGAGHVPFLMDPSLGPGELARLFADCGVDAVLHDDTERFPANRRTIDFLGSWLSVITDPASAAPELHPDTELCRLTSGSTRTPGCVEFSGSAVLAAAEGWRAASGFGPADRVLCFAGLYNGLGFNAALIPGLLAGASLYLPAGLPAASNIRRHMAEIDPTVLVAFPAAYDGLAASDRSTLDRHSLRLALSSAARLSARTSTVLTAHGTRIADYYGIAETGPLTFNPDPRPGGGQGYPLPGVSLRFEGDEPDSGRLLARSRSMGTRYLNYPGMLEERITESGHYRTNDQGSLTADGELRLGERLDDSLSIGGKKVSMSEVEELLTSHPDVTACAVAVVAPPAGGHPFLGAVLVGPRVPDVVEIRRYCLTRAAPFKVPERVVVVPEIPRNGAGKVQRAAVAKLLLASLEQPKGRAHAADR</sequence>
<dbReference type="PANTHER" id="PTHR43201:SF8">
    <property type="entry name" value="ACYL-COA SYNTHETASE FAMILY MEMBER 3"/>
    <property type="match status" value="1"/>
</dbReference>
<dbReference type="Gene3D" id="3.30.300.30">
    <property type="match status" value="1"/>
</dbReference>
<protein>
    <submittedName>
        <fullName evidence="4">AMP-dependent synthetase and ligase</fullName>
    </submittedName>
</protein>
<dbReference type="Gene3D" id="3.40.50.12780">
    <property type="entry name" value="N-terminal domain of ligase-like"/>
    <property type="match status" value="1"/>
</dbReference>
<evidence type="ECO:0000313" key="4">
    <source>
        <dbReference type="EMBL" id="NRN71361.1"/>
    </source>
</evidence>
<accession>A0ABX2FIW2</accession>